<evidence type="ECO:0000259" key="5">
    <source>
        <dbReference type="PROSITE" id="PS51883"/>
    </source>
</evidence>
<sequence>MAGARLWQGPWAWRSACAVRIRGVATEAHVKRKADVARNRKARHFVDTLVVEVQAGHGGDGCVSFHREKYVQIGPAAGGNGGAGGHVYLRCDPSVHTLARVPKRVVAQNGTHGEGDWLHGKGGRPATIHVPVGTTVRSLGWTMNERLIQAQPYLTHVRSARARKAVTIDPTTTPELAHSRSSVWRHFPRFEDDNYERAHFAAAETKFAQELRAYQAMLRHLPKEQQSVASQSRRTACEPRNAMERVEEACWSLDLLDPTPPSEPGVLLARGGAGGLGNPHFLLERYHAPKIATRGMPGESLLLALEYKQPSDMGLVGLPNAGKSTLLRCLSRADAEVGSYSFTTLRPNLGVMRLGAGGHLLDKASEQPESERLLVADMPGLIEDASRDRGLGHDFLRHMERCSALVAVVDIGPLNPRPGMDLIILRRELEAYRAGLSDRIALVVANKADLLGEGSSTARADAQEKLTKLRYDVDALFAPRAVPVVPISAKLHLNIDRLVQQLHRLPRHD</sequence>
<dbReference type="GO" id="GO:0042254">
    <property type="term" value="P:ribosome biogenesis"/>
    <property type="evidence" value="ECO:0007669"/>
    <property type="project" value="UniProtKB-UniRule"/>
</dbReference>
<accession>A0AAF0IU86</accession>
<dbReference type="GO" id="GO:0000287">
    <property type="term" value="F:magnesium ion binding"/>
    <property type="evidence" value="ECO:0007669"/>
    <property type="project" value="InterPro"/>
</dbReference>
<dbReference type="PROSITE" id="PS51883">
    <property type="entry name" value="OBG"/>
    <property type="match status" value="1"/>
</dbReference>
<dbReference type="GO" id="GO:0140680">
    <property type="term" value="F:histone H3K36me/H3K36me2 demethylase activity"/>
    <property type="evidence" value="ECO:0007669"/>
    <property type="project" value="UniProtKB-EC"/>
</dbReference>
<evidence type="ECO:0000259" key="4">
    <source>
        <dbReference type="PROSITE" id="PS51710"/>
    </source>
</evidence>
<dbReference type="CDD" id="cd01898">
    <property type="entry name" value="Obg"/>
    <property type="match status" value="1"/>
</dbReference>
<dbReference type="InterPro" id="IPR014100">
    <property type="entry name" value="GTP-bd_Obg/CgtA"/>
</dbReference>
<feature type="domain" description="OBG-type G" evidence="4">
    <location>
        <begin position="311"/>
        <end position="507"/>
    </location>
</feature>
<evidence type="ECO:0000313" key="7">
    <source>
        <dbReference type="Proteomes" id="UP001220961"/>
    </source>
</evidence>
<dbReference type="InterPro" id="IPR045086">
    <property type="entry name" value="OBG_GTPase"/>
</dbReference>
<reference evidence="6" key="1">
    <citation type="submission" date="2023-03" db="EMBL/GenBank/DDBJ databases">
        <title>Mating type loci evolution in Malassezia.</title>
        <authorList>
            <person name="Coelho M.A."/>
        </authorList>
    </citation>
    <scope>NUCLEOTIDE SEQUENCE</scope>
    <source>
        <strain evidence="6">CBS 10434</strain>
    </source>
</reference>
<dbReference type="PANTHER" id="PTHR11702">
    <property type="entry name" value="DEVELOPMENTALLY REGULATED GTP-BINDING PROTEIN-RELATED"/>
    <property type="match status" value="1"/>
</dbReference>
<comment type="similarity">
    <text evidence="1">Belongs to the TRAFAC class OBG-HflX-like GTPase superfamily. OBG GTPase family.</text>
</comment>
<dbReference type="Pfam" id="PF01018">
    <property type="entry name" value="GTP1_OBG"/>
    <property type="match status" value="2"/>
</dbReference>
<dbReference type="Pfam" id="PF01926">
    <property type="entry name" value="MMR_HSR1"/>
    <property type="match status" value="1"/>
</dbReference>
<dbReference type="InterPro" id="IPR031167">
    <property type="entry name" value="G_OBG"/>
</dbReference>
<dbReference type="Gene3D" id="2.70.210.12">
    <property type="entry name" value="GTP1/OBG domain"/>
    <property type="match status" value="1"/>
</dbReference>
<evidence type="ECO:0000313" key="6">
    <source>
        <dbReference type="EMBL" id="WFD18519.1"/>
    </source>
</evidence>
<dbReference type="PANTHER" id="PTHR11702:SF31">
    <property type="entry name" value="MITOCHONDRIAL RIBOSOME-ASSOCIATED GTPASE 2"/>
    <property type="match status" value="1"/>
</dbReference>
<dbReference type="PROSITE" id="PS51710">
    <property type="entry name" value="G_OBG"/>
    <property type="match status" value="1"/>
</dbReference>
<dbReference type="Proteomes" id="UP001220961">
    <property type="component" value="Chromosome 2"/>
</dbReference>
<keyword evidence="6" id="KW-0560">Oxidoreductase</keyword>
<dbReference type="SUPFAM" id="SSF52540">
    <property type="entry name" value="P-loop containing nucleoside triphosphate hydrolases"/>
    <property type="match status" value="1"/>
</dbReference>
<evidence type="ECO:0000256" key="1">
    <source>
        <dbReference type="ARBA" id="ARBA00007699"/>
    </source>
</evidence>
<dbReference type="SUPFAM" id="SSF82051">
    <property type="entry name" value="Obg GTP-binding protein N-terminal domain"/>
    <property type="match status" value="1"/>
</dbReference>
<dbReference type="InterPro" id="IPR036726">
    <property type="entry name" value="GTP1_OBG_dom_sf"/>
</dbReference>
<dbReference type="InterPro" id="IPR006169">
    <property type="entry name" value="GTP1_OBG_dom"/>
</dbReference>
<dbReference type="Gene3D" id="3.40.50.300">
    <property type="entry name" value="P-loop containing nucleotide triphosphate hydrolases"/>
    <property type="match status" value="1"/>
</dbReference>
<dbReference type="GO" id="GO:0005739">
    <property type="term" value="C:mitochondrion"/>
    <property type="evidence" value="ECO:0007669"/>
    <property type="project" value="TreeGrafter"/>
</dbReference>
<dbReference type="InterPro" id="IPR006073">
    <property type="entry name" value="GTP-bd"/>
</dbReference>
<keyword evidence="3" id="KW-0342">GTP-binding</keyword>
<evidence type="ECO:0000256" key="2">
    <source>
        <dbReference type="ARBA" id="ARBA00022741"/>
    </source>
</evidence>
<dbReference type="GO" id="GO:0003924">
    <property type="term" value="F:GTPase activity"/>
    <property type="evidence" value="ECO:0007669"/>
    <property type="project" value="InterPro"/>
</dbReference>
<dbReference type="InterPro" id="IPR027417">
    <property type="entry name" value="P-loop_NTPase"/>
</dbReference>
<dbReference type="PIRSF" id="PIRSF002401">
    <property type="entry name" value="GTP_bd_Obg/CgtA"/>
    <property type="match status" value="1"/>
</dbReference>
<feature type="domain" description="Obg" evidence="5">
    <location>
        <begin position="43"/>
        <end position="310"/>
    </location>
</feature>
<dbReference type="EMBL" id="CP119909">
    <property type="protein sequence ID" value="WFD18519.1"/>
    <property type="molecule type" value="Genomic_DNA"/>
</dbReference>
<keyword evidence="7" id="KW-1185">Reference proteome</keyword>
<keyword evidence="2" id="KW-0547">Nucleotide-binding</keyword>
<evidence type="ECO:0000256" key="3">
    <source>
        <dbReference type="ARBA" id="ARBA00023134"/>
    </source>
</evidence>
<protein>
    <submittedName>
        <fullName evidence="6">[histone H3]-dimethyl-L-lysine(36) demethylase</fullName>
        <ecNumber evidence="6">1.14.11.27</ecNumber>
    </submittedName>
</protein>
<dbReference type="PRINTS" id="PR00326">
    <property type="entry name" value="GTP1OBG"/>
</dbReference>
<proteinExistence type="inferred from homology"/>
<name>A0AAF0IU86_9BASI</name>
<organism evidence="6 7">
    <name type="scientific">Malassezia caprae</name>
    <dbReference type="NCBI Taxonomy" id="1381934"/>
    <lineage>
        <taxon>Eukaryota</taxon>
        <taxon>Fungi</taxon>
        <taxon>Dikarya</taxon>
        <taxon>Basidiomycota</taxon>
        <taxon>Ustilaginomycotina</taxon>
        <taxon>Malasseziomycetes</taxon>
        <taxon>Malasseziales</taxon>
        <taxon>Malasseziaceae</taxon>
        <taxon>Malassezia</taxon>
    </lineage>
</organism>
<dbReference type="GO" id="GO:0005525">
    <property type="term" value="F:GTP binding"/>
    <property type="evidence" value="ECO:0007669"/>
    <property type="project" value="UniProtKB-KW"/>
</dbReference>
<gene>
    <name evidence="6" type="primary">MTG2</name>
    <name evidence="6" type="ORF">MCAP1_000723</name>
</gene>
<dbReference type="AlphaFoldDB" id="A0AAF0IU86"/>
<dbReference type="EC" id="1.14.11.27" evidence="6"/>